<sequence>MEKVIACLRDCAVNLPNISKQNCEKLIEQIKWQIQTGALDEKKWLWRSRISGQARHLCWSRVDLAVRDERLNAVLAFLLAYYPQIAPCRA</sequence>
<dbReference type="Proteomes" id="UP000230729">
    <property type="component" value="Unassembled WGS sequence"/>
</dbReference>
<name>A0A2G9ZLE2_9BACT</name>
<evidence type="ECO:0000313" key="2">
    <source>
        <dbReference type="Proteomes" id="UP000230729"/>
    </source>
</evidence>
<dbReference type="EMBL" id="PCSD01000029">
    <property type="protein sequence ID" value="PIP33989.1"/>
    <property type="molecule type" value="Genomic_DNA"/>
</dbReference>
<accession>A0A2G9ZLE2</accession>
<proteinExistence type="predicted"/>
<evidence type="ECO:0000313" key="1">
    <source>
        <dbReference type="EMBL" id="PIP33989.1"/>
    </source>
</evidence>
<gene>
    <name evidence="1" type="ORF">COX22_01415</name>
</gene>
<organism evidence="1 2">
    <name type="scientific">Candidatus Falkowbacteria bacterium CG23_combo_of_CG06-09_8_20_14_all_49_15</name>
    <dbReference type="NCBI Taxonomy" id="1974572"/>
    <lineage>
        <taxon>Bacteria</taxon>
        <taxon>Candidatus Falkowiibacteriota</taxon>
    </lineage>
</organism>
<protein>
    <submittedName>
        <fullName evidence="1">Uncharacterized protein</fullName>
    </submittedName>
</protein>
<dbReference type="AlphaFoldDB" id="A0A2G9ZLE2"/>
<comment type="caution">
    <text evidence="1">The sequence shown here is derived from an EMBL/GenBank/DDBJ whole genome shotgun (WGS) entry which is preliminary data.</text>
</comment>
<reference evidence="1 2" key="1">
    <citation type="submission" date="2017-09" db="EMBL/GenBank/DDBJ databases">
        <title>Depth-based differentiation of microbial function through sediment-hosted aquifers and enrichment of novel symbionts in the deep terrestrial subsurface.</title>
        <authorList>
            <person name="Probst A.J."/>
            <person name="Ladd B."/>
            <person name="Jarett J.K."/>
            <person name="Geller-Mcgrath D.E."/>
            <person name="Sieber C.M."/>
            <person name="Emerson J.B."/>
            <person name="Anantharaman K."/>
            <person name="Thomas B.C."/>
            <person name="Malmstrom R."/>
            <person name="Stieglmeier M."/>
            <person name="Klingl A."/>
            <person name="Woyke T."/>
            <person name="Ryan C.M."/>
            <person name="Banfield J.F."/>
        </authorList>
    </citation>
    <scope>NUCLEOTIDE SEQUENCE [LARGE SCALE GENOMIC DNA]</scope>
    <source>
        <strain evidence="1">CG23_combo_of_CG06-09_8_20_14_all_49_15</strain>
    </source>
</reference>